<dbReference type="Proteomes" id="UP000694388">
    <property type="component" value="Unplaced"/>
</dbReference>
<feature type="region of interest" description="Disordered" evidence="4">
    <location>
        <begin position="89"/>
        <end position="139"/>
    </location>
</feature>
<evidence type="ECO:0000256" key="3">
    <source>
        <dbReference type="ARBA" id="ARBA00023242"/>
    </source>
</evidence>
<dbReference type="AlphaFoldDB" id="A0A8C4N4F2"/>
<feature type="region of interest" description="Disordered" evidence="4">
    <location>
        <begin position="270"/>
        <end position="426"/>
    </location>
</feature>
<evidence type="ECO:0008006" key="7">
    <source>
        <dbReference type="Google" id="ProtNLM"/>
    </source>
</evidence>
<dbReference type="PANTHER" id="PTHR12610:SF12">
    <property type="entry name" value="SEQUENCE-SPECIFIC SINGLE-STRANDED DNA-BINDING PROTEIN, ISOFORM D"/>
    <property type="match status" value="1"/>
</dbReference>
<dbReference type="GO" id="GO:0005634">
    <property type="term" value="C:nucleus"/>
    <property type="evidence" value="ECO:0007669"/>
    <property type="project" value="UniProtKB-SubCell"/>
</dbReference>
<feature type="compositionally biased region" description="Pro residues" evidence="4">
    <location>
        <begin position="103"/>
        <end position="114"/>
    </location>
</feature>
<dbReference type="PRINTS" id="PR01743">
    <property type="entry name" value="SSDNABINDING"/>
</dbReference>
<dbReference type="InterPro" id="IPR008116">
    <property type="entry name" value="SSDP_DNA-bd"/>
</dbReference>
<keyword evidence="2" id="KW-0238">DNA-binding</keyword>
<sequence length="426" mass="45616">MYAKGKAAPVPSDSQAREKLALYVYEYLLHVGAQKSAQTFLSEIRWEKNITLGEPPGFLHSWWCVFWDLYCASPERRETCDHSSEAKAFHDYGPPGSQMSPHGHPPPSHTPNAPPMMGHHGQPFMPSRYPGGPRPHPRMATQAPGGMPGPQPLLHNTMDPRNPGHPVIAGPLQRMSVPRGLVTIGPQGYAGGLRPVLPNALGTPPIPAMSMGPGGRSWPNPTSIPYSASSPGNYGMVQSFATLQDFKQALHHHVMSSSMPNHNVTYPHEPYPTQPSYLQAPPGSGPPGTPIMPSPGDSNSSDMYSMMNPAIPGNRPSFQMGPGGEGPMAGLSGMAGMEPHPMNGSLGSGEMDGIPKNSPPNLSSLSNAPGTPHDDGEIPAGFLNAFPSDGDQNESAAILKIKESMQEEAKRFEKEPGDHPDFTYMQ</sequence>
<keyword evidence="6" id="KW-1185">Reference proteome</keyword>
<accession>A0A8C4N4F2</accession>
<comment type="subcellular location">
    <subcellularLocation>
        <location evidence="1">Nucleus</location>
    </subcellularLocation>
</comment>
<feature type="compositionally biased region" description="Low complexity" evidence="4">
    <location>
        <begin position="93"/>
        <end position="102"/>
    </location>
</feature>
<evidence type="ECO:0000256" key="4">
    <source>
        <dbReference type="SAM" id="MobiDB-lite"/>
    </source>
</evidence>
<dbReference type="PROSITE" id="PS50896">
    <property type="entry name" value="LISH"/>
    <property type="match status" value="1"/>
</dbReference>
<reference evidence="5" key="1">
    <citation type="submission" date="2025-08" db="UniProtKB">
        <authorList>
            <consortium name="Ensembl"/>
        </authorList>
    </citation>
    <scope>IDENTIFICATION</scope>
</reference>
<dbReference type="Pfam" id="PF04503">
    <property type="entry name" value="SSDP"/>
    <property type="match status" value="2"/>
</dbReference>
<proteinExistence type="predicted"/>
<dbReference type="GO" id="GO:0045944">
    <property type="term" value="P:positive regulation of transcription by RNA polymerase II"/>
    <property type="evidence" value="ECO:0007669"/>
    <property type="project" value="TreeGrafter"/>
</dbReference>
<dbReference type="Ensembl" id="ENSEBUT00000001194.1">
    <property type="protein sequence ID" value="ENSEBUP00000000884.1"/>
    <property type="gene ID" value="ENSEBUG00000000903.1"/>
</dbReference>
<protein>
    <recommendedName>
        <fullName evidence="7">LisH domain-containing protein</fullName>
    </recommendedName>
</protein>
<dbReference type="InterPro" id="IPR006594">
    <property type="entry name" value="LisH"/>
</dbReference>
<dbReference type="GO" id="GO:0003697">
    <property type="term" value="F:single-stranded DNA binding"/>
    <property type="evidence" value="ECO:0007669"/>
    <property type="project" value="InterPro"/>
</dbReference>
<organism evidence="5 6">
    <name type="scientific">Eptatretus burgeri</name>
    <name type="common">Inshore hagfish</name>
    <dbReference type="NCBI Taxonomy" id="7764"/>
    <lineage>
        <taxon>Eukaryota</taxon>
        <taxon>Metazoa</taxon>
        <taxon>Chordata</taxon>
        <taxon>Craniata</taxon>
        <taxon>Vertebrata</taxon>
        <taxon>Cyclostomata</taxon>
        <taxon>Myxini</taxon>
        <taxon>Myxiniformes</taxon>
        <taxon>Myxinidae</taxon>
        <taxon>Eptatretinae</taxon>
        <taxon>Eptatretus</taxon>
    </lineage>
</organism>
<name>A0A8C4N4F2_EPTBU</name>
<feature type="compositionally biased region" description="Pro residues" evidence="4">
    <location>
        <begin position="283"/>
        <end position="293"/>
    </location>
</feature>
<reference evidence="5" key="2">
    <citation type="submission" date="2025-09" db="UniProtKB">
        <authorList>
            <consortium name="Ensembl"/>
        </authorList>
    </citation>
    <scope>IDENTIFICATION</scope>
</reference>
<feature type="compositionally biased region" description="Low complexity" evidence="4">
    <location>
        <begin position="297"/>
        <end position="308"/>
    </location>
</feature>
<dbReference type="GeneTree" id="ENSGT00950000183049"/>
<keyword evidence="3" id="KW-0539">Nucleus</keyword>
<dbReference type="PANTHER" id="PTHR12610">
    <property type="entry name" value="SINGLE STRANDED DNA BINDING PROTEIN"/>
    <property type="match status" value="1"/>
</dbReference>
<feature type="compositionally biased region" description="Basic and acidic residues" evidence="4">
    <location>
        <begin position="400"/>
        <end position="426"/>
    </location>
</feature>
<evidence type="ECO:0000256" key="1">
    <source>
        <dbReference type="ARBA" id="ARBA00004123"/>
    </source>
</evidence>
<evidence type="ECO:0000313" key="6">
    <source>
        <dbReference type="Proteomes" id="UP000694388"/>
    </source>
</evidence>
<evidence type="ECO:0000256" key="2">
    <source>
        <dbReference type="ARBA" id="ARBA00023125"/>
    </source>
</evidence>
<dbReference type="SMART" id="SM00667">
    <property type="entry name" value="LisH"/>
    <property type="match status" value="1"/>
</dbReference>
<evidence type="ECO:0000313" key="5">
    <source>
        <dbReference type="Ensembl" id="ENSEBUP00000000884.1"/>
    </source>
</evidence>